<proteinExistence type="inferred from homology"/>
<evidence type="ECO:0000256" key="8">
    <source>
        <dbReference type="ARBA" id="ARBA00023136"/>
    </source>
</evidence>
<keyword evidence="8 9" id="KW-0472">Membrane</keyword>
<comment type="similarity">
    <text evidence="2">Belongs to the sphingomyelin synthase family.</text>
</comment>
<evidence type="ECO:0000256" key="5">
    <source>
        <dbReference type="ARBA" id="ARBA00022919"/>
    </source>
</evidence>
<evidence type="ECO:0000313" key="11">
    <source>
        <dbReference type="EMBL" id="QQP40896.1"/>
    </source>
</evidence>
<dbReference type="GO" id="GO:0033188">
    <property type="term" value="F:sphingomyelin synthase activity"/>
    <property type="evidence" value="ECO:0007669"/>
    <property type="project" value="TreeGrafter"/>
</dbReference>
<dbReference type="InterPro" id="IPR025749">
    <property type="entry name" value="Sphingomyelin_synth-like_dom"/>
</dbReference>
<dbReference type="Pfam" id="PF14360">
    <property type="entry name" value="PAP2_C"/>
    <property type="match status" value="1"/>
</dbReference>
<dbReference type="GO" id="GO:0005886">
    <property type="term" value="C:plasma membrane"/>
    <property type="evidence" value="ECO:0007669"/>
    <property type="project" value="TreeGrafter"/>
</dbReference>
<evidence type="ECO:0000256" key="3">
    <source>
        <dbReference type="ARBA" id="ARBA00022679"/>
    </source>
</evidence>
<keyword evidence="4 9" id="KW-0812">Transmembrane</keyword>
<dbReference type="InterPro" id="IPR045221">
    <property type="entry name" value="Sphingomyelin_synth-like"/>
</dbReference>
<gene>
    <name evidence="11" type="ORF">FKW44_015098</name>
</gene>
<dbReference type="EMBL" id="CP045899">
    <property type="protein sequence ID" value="QQP40896.1"/>
    <property type="molecule type" value="Genomic_DNA"/>
</dbReference>
<evidence type="ECO:0000256" key="4">
    <source>
        <dbReference type="ARBA" id="ARBA00022692"/>
    </source>
</evidence>
<dbReference type="AlphaFoldDB" id="A0A7T8H0I1"/>
<dbReference type="GO" id="GO:0005789">
    <property type="term" value="C:endoplasmic reticulum membrane"/>
    <property type="evidence" value="ECO:0007669"/>
    <property type="project" value="TreeGrafter"/>
</dbReference>
<evidence type="ECO:0000313" key="12">
    <source>
        <dbReference type="Proteomes" id="UP000595437"/>
    </source>
</evidence>
<dbReference type="OrthoDB" id="422827at2759"/>
<feature type="domain" description="Sphingomyelin synthase-like" evidence="10">
    <location>
        <begin position="2"/>
        <end position="47"/>
    </location>
</feature>
<feature type="transmembrane region" description="Helical" evidence="9">
    <location>
        <begin position="6"/>
        <end position="23"/>
    </location>
</feature>
<sequence>RWFLLHWFSLIITLTGIVTLLLARGHYSIDVLIAYYITTRVWWIYHTLAHNQNLRIKSSEDENYLSSMWWFPIFQYFEKVVPAKPLRREYSLPIPNKGNSIITLVLLIILTELKRRRKASIIVVEIIVAFL</sequence>
<organism evidence="11 12">
    <name type="scientific">Caligus rogercresseyi</name>
    <name type="common">Sea louse</name>
    <dbReference type="NCBI Taxonomy" id="217165"/>
    <lineage>
        <taxon>Eukaryota</taxon>
        <taxon>Metazoa</taxon>
        <taxon>Ecdysozoa</taxon>
        <taxon>Arthropoda</taxon>
        <taxon>Crustacea</taxon>
        <taxon>Multicrustacea</taxon>
        <taxon>Hexanauplia</taxon>
        <taxon>Copepoda</taxon>
        <taxon>Siphonostomatoida</taxon>
        <taxon>Caligidae</taxon>
        <taxon>Caligus</taxon>
    </lineage>
</organism>
<evidence type="ECO:0000259" key="10">
    <source>
        <dbReference type="Pfam" id="PF14360"/>
    </source>
</evidence>
<keyword evidence="7" id="KW-0443">Lipid metabolism</keyword>
<comment type="subcellular location">
    <subcellularLocation>
        <location evidence="1">Membrane</location>
        <topology evidence="1">Multi-pass membrane protein</topology>
    </subcellularLocation>
</comment>
<keyword evidence="3 11" id="KW-0808">Transferase</keyword>
<keyword evidence="12" id="KW-1185">Reference proteome</keyword>
<reference evidence="12" key="1">
    <citation type="submission" date="2021-01" db="EMBL/GenBank/DDBJ databases">
        <title>Caligus Genome Assembly.</title>
        <authorList>
            <person name="Gallardo-Escarate C."/>
        </authorList>
    </citation>
    <scope>NUCLEOTIDE SEQUENCE [LARGE SCALE GENOMIC DNA]</scope>
</reference>
<name>A0A7T8H0I1_CALRO</name>
<dbReference type="PANTHER" id="PTHR21290:SF27">
    <property type="entry name" value="PHOSPHATIDYLCHOLINE:CERAMIDE CHOLINEPHOSPHOTRANSFERASE 1"/>
    <property type="match status" value="1"/>
</dbReference>
<evidence type="ECO:0000256" key="9">
    <source>
        <dbReference type="SAM" id="Phobius"/>
    </source>
</evidence>
<protein>
    <submittedName>
        <fullName evidence="11">Phosphatidylcholine:ceramide cholinephosphotransferase 1like</fullName>
    </submittedName>
</protein>
<dbReference type="GO" id="GO:0047493">
    <property type="term" value="F:ceramide cholinephosphotransferase activity"/>
    <property type="evidence" value="ECO:0007669"/>
    <property type="project" value="TreeGrafter"/>
</dbReference>
<keyword evidence="5" id="KW-0746">Sphingolipid metabolism</keyword>
<feature type="non-terminal residue" evidence="11">
    <location>
        <position position="1"/>
    </location>
</feature>
<evidence type="ECO:0000256" key="1">
    <source>
        <dbReference type="ARBA" id="ARBA00004141"/>
    </source>
</evidence>
<dbReference type="PANTHER" id="PTHR21290">
    <property type="entry name" value="SPHINGOMYELIN SYNTHETASE"/>
    <property type="match status" value="1"/>
</dbReference>
<evidence type="ECO:0000256" key="2">
    <source>
        <dbReference type="ARBA" id="ARBA00005441"/>
    </source>
</evidence>
<accession>A0A7T8H0I1</accession>
<dbReference type="GO" id="GO:0046513">
    <property type="term" value="P:ceramide biosynthetic process"/>
    <property type="evidence" value="ECO:0007669"/>
    <property type="project" value="TreeGrafter"/>
</dbReference>
<dbReference type="Proteomes" id="UP000595437">
    <property type="component" value="Chromosome 10"/>
</dbReference>
<dbReference type="GO" id="GO:0000139">
    <property type="term" value="C:Golgi membrane"/>
    <property type="evidence" value="ECO:0007669"/>
    <property type="project" value="TreeGrafter"/>
</dbReference>
<keyword evidence="6 9" id="KW-1133">Transmembrane helix</keyword>
<evidence type="ECO:0000256" key="7">
    <source>
        <dbReference type="ARBA" id="ARBA00023098"/>
    </source>
</evidence>
<dbReference type="GO" id="GO:0006686">
    <property type="term" value="P:sphingomyelin biosynthetic process"/>
    <property type="evidence" value="ECO:0007669"/>
    <property type="project" value="TreeGrafter"/>
</dbReference>
<evidence type="ECO:0000256" key="6">
    <source>
        <dbReference type="ARBA" id="ARBA00022989"/>
    </source>
</evidence>